<feature type="region of interest" description="Disordered" evidence="1">
    <location>
        <begin position="43"/>
        <end position="81"/>
    </location>
</feature>
<dbReference type="EMBL" id="JAGMUX010000003">
    <property type="protein sequence ID" value="KAH7264850.1"/>
    <property type="molecule type" value="Genomic_DNA"/>
</dbReference>
<feature type="compositionally biased region" description="Polar residues" evidence="1">
    <location>
        <begin position="48"/>
        <end position="68"/>
    </location>
</feature>
<protein>
    <submittedName>
        <fullName evidence="2">Uncharacterized protein</fullName>
    </submittedName>
</protein>
<evidence type="ECO:0000256" key="1">
    <source>
        <dbReference type="SAM" id="MobiDB-lite"/>
    </source>
</evidence>
<dbReference type="OrthoDB" id="5092703at2759"/>
<dbReference type="GeneID" id="70230894"/>
<organism evidence="2 3">
    <name type="scientific">Fusarium redolens</name>
    <dbReference type="NCBI Taxonomy" id="48865"/>
    <lineage>
        <taxon>Eukaryota</taxon>
        <taxon>Fungi</taxon>
        <taxon>Dikarya</taxon>
        <taxon>Ascomycota</taxon>
        <taxon>Pezizomycotina</taxon>
        <taxon>Sordariomycetes</taxon>
        <taxon>Hypocreomycetidae</taxon>
        <taxon>Hypocreales</taxon>
        <taxon>Nectriaceae</taxon>
        <taxon>Fusarium</taxon>
        <taxon>Fusarium redolens species complex</taxon>
    </lineage>
</organism>
<accession>A0A9P9HWC7</accession>
<name>A0A9P9HWC7_FUSRE</name>
<comment type="caution">
    <text evidence="2">The sequence shown here is derived from an EMBL/GenBank/DDBJ whole genome shotgun (WGS) entry which is preliminary data.</text>
</comment>
<dbReference type="AlphaFoldDB" id="A0A9P9HWC7"/>
<reference evidence="2" key="1">
    <citation type="journal article" date="2021" name="Nat. Commun.">
        <title>Genetic determinants of endophytism in the Arabidopsis root mycobiome.</title>
        <authorList>
            <person name="Mesny F."/>
            <person name="Miyauchi S."/>
            <person name="Thiergart T."/>
            <person name="Pickel B."/>
            <person name="Atanasova L."/>
            <person name="Karlsson M."/>
            <person name="Huettel B."/>
            <person name="Barry K.W."/>
            <person name="Haridas S."/>
            <person name="Chen C."/>
            <person name="Bauer D."/>
            <person name="Andreopoulos W."/>
            <person name="Pangilinan J."/>
            <person name="LaButti K."/>
            <person name="Riley R."/>
            <person name="Lipzen A."/>
            <person name="Clum A."/>
            <person name="Drula E."/>
            <person name="Henrissat B."/>
            <person name="Kohler A."/>
            <person name="Grigoriev I.V."/>
            <person name="Martin F.M."/>
            <person name="Hacquard S."/>
        </authorList>
    </citation>
    <scope>NUCLEOTIDE SEQUENCE</scope>
    <source>
        <strain evidence="2">MPI-CAGE-AT-0023</strain>
    </source>
</reference>
<keyword evidence="3" id="KW-1185">Reference proteome</keyword>
<dbReference type="Proteomes" id="UP000720189">
    <property type="component" value="Unassembled WGS sequence"/>
</dbReference>
<evidence type="ECO:0000313" key="3">
    <source>
        <dbReference type="Proteomes" id="UP000720189"/>
    </source>
</evidence>
<dbReference type="RefSeq" id="XP_046053585.1">
    <property type="nucleotide sequence ID" value="XM_046200940.1"/>
</dbReference>
<proteinExistence type="predicted"/>
<feature type="compositionally biased region" description="Basic and acidic residues" evidence="1">
    <location>
        <begin position="69"/>
        <end position="80"/>
    </location>
</feature>
<evidence type="ECO:0000313" key="2">
    <source>
        <dbReference type="EMBL" id="KAH7264850.1"/>
    </source>
</evidence>
<sequence>MSCVHWSFTFSGGTSPERLYRHGIRPAAWISPELENLVYTTPRDSEDANTTATESMENKVINSTTQKQGSEEKSNYEPERTLGSFRAGIRRQDTANTADRKRKLGWEVDEKANNNASSRLARHRLFAQAIRDFPSVRDQFSQKTPESYGFVTQLHQYVVLNAVNWPTDFLLRAVDTQVVGMALWFVSIMYGSVHLAA</sequence>
<gene>
    <name evidence="2" type="ORF">BKA55DRAFT_718187</name>
</gene>